<evidence type="ECO:0000313" key="7">
    <source>
        <dbReference type="Proteomes" id="UP000515442"/>
    </source>
</evidence>
<dbReference type="PANTHER" id="PTHR30537:SF20">
    <property type="entry name" value="TRANSCRIPTIONAL REGULATORY PROTEIN"/>
    <property type="match status" value="1"/>
</dbReference>
<dbReference type="GO" id="GO:0006351">
    <property type="term" value="P:DNA-templated transcription"/>
    <property type="evidence" value="ECO:0007669"/>
    <property type="project" value="TreeGrafter"/>
</dbReference>
<proteinExistence type="inferred from homology"/>
<evidence type="ECO:0000256" key="1">
    <source>
        <dbReference type="ARBA" id="ARBA00009437"/>
    </source>
</evidence>
<keyword evidence="2" id="KW-0805">Transcription regulation</keyword>
<evidence type="ECO:0000256" key="2">
    <source>
        <dbReference type="ARBA" id="ARBA00023015"/>
    </source>
</evidence>
<dbReference type="SUPFAM" id="SSF53850">
    <property type="entry name" value="Periplasmic binding protein-like II"/>
    <property type="match status" value="1"/>
</dbReference>
<evidence type="ECO:0000313" key="6">
    <source>
        <dbReference type="EMBL" id="BBR40192.1"/>
    </source>
</evidence>
<keyword evidence="3" id="KW-0238">DNA-binding</keyword>
<accession>A0A6S5C7V2</accession>
<reference evidence="6 7" key="1">
    <citation type="submission" date="2019-12" db="EMBL/GenBank/DDBJ databases">
        <title>complete genome sequences of Aeromonas veronii str. WP3-W19-ESBL-03 isolated from wastewater treatment plant effluent.</title>
        <authorList>
            <person name="Sekizuka T."/>
            <person name="Itokawa K."/>
            <person name="Yatsu K."/>
            <person name="Inamine Y."/>
            <person name="Kuroda M."/>
        </authorList>
    </citation>
    <scope>NUCLEOTIDE SEQUENCE [LARGE SCALE GENOMIC DNA]</scope>
    <source>
        <strain evidence="6 7">WP3-W19-ESBL-03</strain>
    </source>
</reference>
<sequence>MKTHSDELTLFVAVVEAGSFRQAAENLGMDNSVVSRGIKRLEEKLSTVLLNRTTRRVSLTEEGSWFYQRAVKILTEMSEAEGHLLMRREQPEGILRVDAATPFILHRLVPIIGEFRRRYPAIELQLHSSEGFINLMERRVDMAIRIGELTDSSLRALPLGRSRLRLLASPAYLSERGTPRQPVDLLSGHELLGFLYPDHLNHWPLLSAEQGDRFAITPSLRASSGETLRQLALRGQGIVCLSDFMTGQDRESGALVEVLARNNSGASRPINAVFYSDAQRDIRLRVWLDFLKEQLCSHSL</sequence>
<name>A0A6S5C7V2_AERVE</name>
<dbReference type="Proteomes" id="UP000515442">
    <property type="component" value="Chromosome"/>
</dbReference>
<dbReference type="Pfam" id="PF03466">
    <property type="entry name" value="LysR_substrate"/>
    <property type="match status" value="1"/>
</dbReference>
<organism evidence="6 7">
    <name type="scientific">Aeromonas veronii</name>
    <dbReference type="NCBI Taxonomy" id="654"/>
    <lineage>
        <taxon>Bacteria</taxon>
        <taxon>Pseudomonadati</taxon>
        <taxon>Pseudomonadota</taxon>
        <taxon>Gammaproteobacteria</taxon>
        <taxon>Aeromonadales</taxon>
        <taxon>Aeromonadaceae</taxon>
        <taxon>Aeromonas</taxon>
    </lineage>
</organism>
<dbReference type="InterPro" id="IPR058163">
    <property type="entry name" value="LysR-type_TF_proteobact-type"/>
</dbReference>
<dbReference type="GO" id="GO:0043565">
    <property type="term" value="F:sequence-specific DNA binding"/>
    <property type="evidence" value="ECO:0007669"/>
    <property type="project" value="TreeGrafter"/>
</dbReference>
<dbReference type="EMBL" id="AP022038">
    <property type="protein sequence ID" value="BBR40192.1"/>
    <property type="molecule type" value="Genomic_DNA"/>
</dbReference>
<dbReference type="SUPFAM" id="SSF46785">
    <property type="entry name" value="Winged helix' DNA-binding domain"/>
    <property type="match status" value="1"/>
</dbReference>
<dbReference type="RefSeq" id="WP_182937735.1">
    <property type="nucleotide sequence ID" value="NZ_AP022038.1"/>
</dbReference>
<dbReference type="InterPro" id="IPR036388">
    <property type="entry name" value="WH-like_DNA-bd_sf"/>
</dbReference>
<dbReference type="PROSITE" id="PS50931">
    <property type="entry name" value="HTH_LYSR"/>
    <property type="match status" value="1"/>
</dbReference>
<gene>
    <name evidence="6" type="ORF">WP3W19E03_27170</name>
</gene>
<dbReference type="InterPro" id="IPR000847">
    <property type="entry name" value="LysR_HTH_N"/>
</dbReference>
<dbReference type="InterPro" id="IPR036390">
    <property type="entry name" value="WH_DNA-bd_sf"/>
</dbReference>
<evidence type="ECO:0000256" key="4">
    <source>
        <dbReference type="ARBA" id="ARBA00023163"/>
    </source>
</evidence>
<dbReference type="PANTHER" id="PTHR30537">
    <property type="entry name" value="HTH-TYPE TRANSCRIPTIONAL REGULATOR"/>
    <property type="match status" value="1"/>
</dbReference>
<dbReference type="FunFam" id="1.10.10.10:FF:000001">
    <property type="entry name" value="LysR family transcriptional regulator"/>
    <property type="match status" value="1"/>
</dbReference>
<comment type="similarity">
    <text evidence="1">Belongs to the LysR transcriptional regulatory family.</text>
</comment>
<keyword evidence="4" id="KW-0804">Transcription</keyword>
<protein>
    <submittedName>
        <fullName evidence="6">LysR family transcriptional regulator</fullName>
    </submittedName>
</protein>
<dbReference type="AlphaFoldDB" id="A0A6S5C7V2"/>
<dbReference type="GO" id="GO:0003700">
    <property type="term" value="F:DNA-binding transcription factor activity"/>
    <property type="evidence" value="ECO:0007669"/>
    <property type="project" value="InterPro"/>
</dbReference>
<evidence type="ECO:0000256" key="3">
    <source>
        <dbReference type="ARBA" id="ARBA00023125"/>
    </source>
</evidence>
<dbReference type="Gene3D" id="3.40.190.10">
    <property type="entry name" value="Periplasmic binding protein-like II"/>
    <property type="match status" value="2"/>
</dbReference>
<dbReference type="InterPro" id="IPR005119">
    <property type="entry name" value="LysR_subst-bd"/>
</dbReference>
<dbReference type="Pfam" id="PF00126">
    <property type="entry name" value="HTH_1"/>
    <property type="match status" value="1"/>
</dbReference>
<dbReference type="Gene3D" id="1.10.10.10">
    <property type="entry name" value="Winged helix-like DNA-binding domain superfamily/Winged helix DNA-binding domain"/>
    <property type="match status" value="1"/>
</dbReference>
<evidence type="ECO:0000259" key="5">
    <source>
        <dbReference type="PROSITE" id="PS50931"/>
    </source>
</evidence>
<feature type="domain" description="HTH lysR-type" evidence="5">
    <location>
        <begin position="1"/>
        <end position="60"/>
    </location>
</feature>